<evidence type="ECO:0000256" key="3">
    <source>
        <dbReference type="ARBA" id="ARBA00022692"/>
    </source>
</evidence>
<reference evidence="7 8" key="1">
    <citation type="submission" date="2012-10" db="EMBL/GenBank/DDBJ databases">
        <authorList>
            <person name="Harkins D.M."/>
            <person name="Durkin A.S."/>
            <person name="Brinkac L.M."/>
            <person name="Selengut J.D."/>
            <person name="Sanka R."/>
            <person name="DePew J."/>
            <person name="Purushe J."/>
            <person name="Peacock S.J."/>
            <person name="Thaipadungpanit J."/>
            <person name="Wuthiekanun V.W."/>
            <person name="Day N.P."/>
            <person name="Vinetz J.M."/>
            <person name="Sutton G.G."/>
            <person name="Nelson W.C."/>
            <person name="Fouts D.E."/>
        </authorList>
    </citation>
    <scope>NUCLEOTIDE SEQUENCE [LARGE SCALE GENOMIC DNA]</scope>
    <source>
        <strain evidence="7 8">H1</strain>
    </source>
</reference>
<sequence length="206" mass="22974">MGTEFSYLILLLIGVVILLENRLKRLVLLLAFQSVFLLVPLFEDGGYGTHSLFLAGMILLFKVILTPWILFLTARRTNSVESTFPKVGYIPTFALLLIGAIVGFLILGFTKFRFGQVNQMSFLYTFLILYVGMVGFVVRRHWVGVIASFAVFENGTFLLTQILRTELPLGIEFGSFLDAVFIIGAAATLRISMEVSSENEKDEASV</sequence>
<name>A0A0E2B292_9LEPT</name>
<feature type="transmembrane region" description="Helical" evidence="6">
    <location>
        <begin position="87"/>
        <end position="109"/>
    </location>
</feature>
<feature type="transmembrane region" description="Helical" evidence="6">
    <location>
        <begin position="169"/>
        <end position="189"/>
    </location>
</feature>
<organism evidence="7 8">
    <name type="scientific">Leptospira kirschneri str. H1</name>
    <dbReference type="NCBI Taxonomy" id="1049966"/>
    <lineage>
        <taxon>Bacteria</taxon>
        <taxon>Pseudomonadati</taxon>
        <taxon>Spirochaetota</taxon>
        <taxon>Spirochaetia</taxon>
        <taxon>Leptospirales</taxon>
        <taxon>Leptospiraceae</taxon>
        <taxon>Leptospira</taxon>
    </lineage>
</organism>
<evidence type="ECO:0000256" key="4">
    <source>
        <dbReference type="ARBA" id="ARBA00022989"/>
    </source>
</evidence>
<proteinExistence type="predicted"/>
<evidence type="ECO:0000313" key="8">
    <source>
        <dbReference type="Proteomes" id="UP000006253"/>
    </source>
</evidence>
<dbReference type="Proteomes" id="UP000006253">
    <property type="component" value="Unassembled WGS sequence"/>
</dbReference>
<keyword evidence="5 6" id="KW-0472">Membrane</keyword>
<evidence type="ECO:0000256" key="5">
    <source>
        <dbReference type="ARBA" id="ARBA00023136"/>
    </source>
</evidence>
<comment type="subcellular location">
    <subcellularLocation>
        <location evidence="1">Cell membrane</location>
        <topology evidence="1">Multi-pass membrane protein</topology>
    </subcellularLocation>
</comment>
<feature type="transmembrane region" description="Helical" evidence="6">
    <location>
        <begin position="26"/>
        <end position="42"/>
    </location>
</feature>
<keyword evidence="3 6" id="KW-0812">Transmembrane</keyword>
<dbReference type="GO" id="GO:0005886">
    <property type="term" value="C:plasma membrane"/>
    <property type="evidence" value="ECO:0007669"/>
    <property type="project" value="UniProtKB-SubCell"/>
</dbReference>
<keyword evidence="4 6" id="KW-1133">Transmembrane helix</keyword>
<gene>
    <name evidence="7" type="ORF">LEP1GSC081_1187</name>
</gene>
<dbReference type="AlphaFoldDB" id="A0A0E2B292"/>
<dbReference type="InterPro" id="IPR038730">
    <property type="entry name" value="HyfE-like"/>
</dbReference>
<evidence type="ECO:0000256" key="6">
    <source>
        <dbReference type="SAM" id="Phobius"/>
    </source>
</evidence>
<feature type="transmembrane region" description="Helical" evidence="6">
    <location>
        <begin position="54"/>
        <end position="75"/>
    </location>
</feature>
<dbReference type="PANTHER" id="PTHR38601">
    <property type="entry name" value="HYDROGENASE-4 COMPONENT E"/>
    <property type="match status" value="1"/>
</dbReference>
<comment type="caution">
    <text evidence="7">The sequence shown here is derived from an EMBL/GenBank/DDBJ whole genome shotgun (WGS) entry which is preliminary data.</text>
</comment>
<dbReference type="PANTHER" id="PTHR38601:SF1">
    <property type="entry name" value="HYDROGENASE-4 COMPONENT E"/>
    <property type="match status" value="1"/>
</dbReference>
<feature type="transmembrane region" description="Helical" evidence="6">
    <location>
        <begin position="121"/>
        <end position="138"/>
    </location>
</feature>
<dbReference type="EMBL" id="AHMY02000047">
    <property type="protein sequence ID" value="EKO15384.1"/>
    <property type="molecule type" value="Genomic_DNA"/>
</dbReference>
<protein>
    <submittedName>
        <fullName evidence="7">Putative membrane protein</fullName>
    </submittedName>
</protein>
<evidence type="ECO:0000313" key="7">
    <source>
        <dbReference type="EMBL" id="EKO15384.1"/>
    </source>
</evidence>
<accession>A0A0E2B292</accession>
<evidence type="ECO:0000256" key="2">
    <source>
        <dbReference type="ARBA" id="ARBA00022475"/>
    </source>
</evidence>
<dbReference type="RefSeq" id="WP_004765700.1">
    <property type="nucleotide sequence ID" value="NZ_AHMY02000047.1"/>
</dbReference>
<feature type="transmembrane region" description="Helical" evidence="6">
    <location>
        <begin position="6"/>
        <end position="21"/>
    </location>
</feature>
<keyword evidence="2" id="KW-1003">Cell membrane</keyword>
<evidence type="ECO:0000256" key="1">
    <source>
        <dbReference type="ARBA" id="ARBA00004651"/>
    </source>
</evidence>
<feature type="transmembrane region" description="Helical" evidence="6">
    <location>
        <begin position="145"/>
        <end position="163"/>
    </location>
</feature>